<dbReference type="InterPro" id="IPR018060">
    <property type="entry name" value="HTH_AraC"/>
</dbReference>
<dbReference type="PROSITE" id="PS50110">
    <property type="entry name" value="RESPONSE_REGULATORY"/>
    <property type="match status" value="1"/>
</dbReference>
<dbReference type="Gene3D" id="1.10.10.60">
    <property type="entry name" value="Homeodomain-like"/>
    <property type="match status" value="2"/>
</dbReference>
<evidence type="ECO:0000256" key="5">
    <source>
        <dbReference type="ARBA" id="ARBA00023012"/>
    </source>
</evidence>
<evidence type="ECO:0000256" key="10">
    <source>
        <dbReference type="PROSITE-ProRule" id="PRU00169"/>
    </source>
</evidence>
<evidence type="ECO:0000256" key="6">
    <source>
        <dbReference type="ARBA" id="ARBA00023015"/>
    </source>
</evidence>
<dbReference type="CDD" id="cd17536">
    <property type="entry name" value="REC_YesN-like"/>
    <property type="match status" value="1"/>
</dbReference>
<dbReference type="GO" id="GO:0003700">
    <property type="term" value="F:DNA-binding transcription factor activity"/>
    <property type="evidence" value="ECO:0007669"/>
    <property type="project" value="InterPro"/>
</dbReference>
<evidence type="ECO:0000313" key="13">
    <source>
        <dbReference type="EMBL" id="RDY29705.1"/>
    </source>
</evidence>
<gene>
    <name evidence="13" type="ORF">CHL78_000615</name>
</gene>
<dbReference type="EMBL" id="NOJY02000001">
    <property type="protein sequence ID" value="RDY29705.1"/>
    <property type="molecule type" value="Genomic_DNA"/>
</dbReference>
<evidence type="ECO:0000256" key="1">
    <source>
        <dbReference type="ARBA" id="ARBA00004496"/>
    </source>
</evidence>
<name>A0A371JAC7_9FIRM</name>
<evidence type="ECO:0000313" key="14">
    <source>
        <dbReference type="Proteomes" id="UP000215694"/>
    </source>
</evidence>
<dbReference type="SUPFAM" id="SSF46689">
    <property type="entry name" value="Homeodomain-like"/>
    <property type="match status" value="1"/>
</dbReference>
<evidence type="ECO:0000256" key="7">
    <source>
        <dbReference type="ARBA" id="ARBA00023125"/>
    </source>
</evidence>
<evidence type="ECO:0000256" key="4">
    <source>
        <dbReference type="ARBA" id="ARBA00022553"/>
    </source>
</evidence>
<dbReference type="AlphaFoldDB" id="A0A371JAC7"/>
<evidence type="ECO:0000259" key="12">
    <source>
        <dbReference type="PROSITE" id="PS50110"/>
    </source>
</evidence>
<evidence type="ECO:0000259" key="11">
    <source>
        <dbReference type="PROSITE" id="PS01124"/>
    </source>
</evidence>
<dbReference type="GO" id="GO:0043565">
    <property type="term" value="F:sequence-specific DNA binding"/>
    <property type="evidence" value="ECO:0007669"/>
    <property type="project" value="InterPro"/>
</dbReference>
<dbReference type="GO" id="GO:0000160">
    <property type="term" value="P:phosphorelay signal transduction system"/>
    <property type="evidence" value="ECO:0007669"/>
    <property type="project" value="UniProtKB-KW"/>
</dbReference>
<proteinExistence type="predicted"/>
<dbReference type="SUPFAM" id="SSF52172">
    <property type="entry name" value="CheY-like"/>
    <property type="match status" value="1"/>
</dbReference>
<dbReference type="PANTHER" id="PTHR42713">
    <property type="entry name" value="HISTIDINE KINASE-RELATED"/>
    <property type="match status" value="1"/>
</dbReference>
<dbReference type="SMART" id="SM00448">
    <property type="entry name" value="REC"/>
    <property type="match status" value="1"/>
</dbReference>
<evidence type="ECO:0000256" key="3">
    <source>
        <dbReference type="ARBA" id="ARBA00022490"/>
    </source>
</evidence>
<dbReference type="InterPro" id="IPR051552">
    <property type="entry name" value="HptR"/>
</dbReference>
<keyword evidence="5" id="KW-0902">Two-component regulatory system</keyword>
<dbReference type="Proteomes" id="UP000215694">
    <property type="component" value="Unassembled WGS sequence"/>
</dbReference>
<organism evidence="13 14">
    <name type="scientific">Romboutsia weinsteinii</name>
    <dbReference type="NCBI Taxonomy" id="2020949"/>
    <lineage>
        <taxon>Bacteria</taxon>
        <taxon>Bacillati</taxon>
        <taxon>Bacillota</taxon>
        <taxon>Clostridia</taxon>
        <taxon>Peptostreptococcales</taxon>
        <taxon>Peptostreptococcaceae</taxon>
        <taxon>Romboutsia</taxon>
    </lineage>
</organism>
<feature type="domain" description="HTH araC/xylS-type" evidence="11">
    <location>
        <begin position="398"/>
        <end position="496"/>
    </location>
</feature>
<dbReference type="GO" id="GO:0005737">
    <property type="term" value="C:cytoplasm"/>
    <property type="evidence" value="ECO:0007669"/>
    <property type="project" value="UniProtKB-SubCell"/>
</dbReference>
<dbReference type="Pfam" id="PF00072">
    <property type="entry name" value="Response_reg"/>
    <property type="match status" value="1"/>
</dbReference>
<evidence type="ECO:0000256" key="2">
    <source>
        <dbReference type="ARBA" id="ARBA00018672"/>
    </source>
</evidence>
<protein>
    <recommendedName>
        <fullName evidence="2">Stage 0 sporulation protein A homolog</fullName>
    </recommendedName>
</protein>
<keyword evidence="4 10" id="KW-0597">Phosphoprotein</keyword>
<evidence type="ECO:0000256" key="9">
    <source>
        <dbReference type="ARBA" id="ARBA00024867"/>
    </source>
</evidence>
<keyword evidence="7 13" id="KW-0238">DNA-binding</keyword>
<keyword evidence="14" id="KW-1185">Reference proteome</keyword>
<dbReference type="Pfam" id="PF12833">
    <property type="entry name" value="HTH_18"/>
    <property type="match status" value="1"/>
</dbReference>
<keyword evidence="8" id="KW-0804">Transcription</keyword>
<dbReference type="Gene3D" id="3.40.50.2300">
    <property type="match status" value="1"/>
</dbReference>
<accession>A0A371JAC7</accession>
<feature type="modified residue" description="4-aspartylphosphate" evidence="10">
    <location>
        <position position="58"/>
    </location>
</feature>
<feature type="domain" description="Response regulatory" evidence="12">
    <location>
        <begin position="6"/>
        <end position="123"/>
    </location>
</feature>
<dbReference type="InterPro" id="IPR011006">
    <property type="entry name" value="CheY-like_superfamily"/>
</dbReference>
<evidence type="ECO:0000256" key="8">
    <source>
        <dbReference type="ARBA" id="ARBA00023163"/>
    </source>
</evidence>
<dbReference type="PANTHER" id="PTHR42713:SF3">
    <property type="entry name" value="TRANSCRIPTIONAL REGULATORY PROTEIN HPTR"/>
    <property type="match status" value="1"/>
</dbReference>
<comment type="function">
    <text evidence="9">May play the central regulatory role in sporulation. It may be an element of the effector pathway responsible for the activation of sporulation genes in response to nutritional stress. Spo0A may act in concert with spo0H (a sigma factor) to control the expression of some genes that are critical to the sporulation process.</text>
</comment>
<sequence>MKSMYSVYLLDDEPFILEGLKYIVPWEDYGFEIVGSASNGQDGLDEIVTKKIDLIITDIMMPKMTGLELISELKARNYDTNFIVLSAFQEFTYAKKAMNMGAENYLIKPIDTEELVKNLQDIHKKLKKKENDVIDSEMLRNNLLSKLISDVPSEDTLIRLSKLSLNFNRSEKCVAIVELKDKCEDFSKIIKGLTRNKPMSYCIESDSKAMIVIDEMDINLLIDELRTLKNELITLTGSIVYISTGKFVNGIDNLYVSHNTAKDMHDYKLVYPELSWIRTYKETSSKDEINYIDFENLKKILMNKNYSNTLEYVEDIFDKLKDEEGLTPKQIRMKSIEIFLTVYNFFNESKMMKGLNVYLENIININTVDEIESELINMIKYMQSKLENTEESISPVILKLLTHIEEKYKEDLNLKEISDKLNINSIYLGQLFQKETGILFSDYINNFRVNKAKQLLAETSLKASEIGDLVGYTNKNYFYRKFKDLVGITPSEWRKINL</sequence>
<comment type="caution">
    <text evidence="13">The sequence shown here is derived from an EMBL/GenBank/DDBJ whole genome shotgun (WGS) entry which is preliminary data.</text>
</comment>
<dbReference type="InterPro" id="IPR001789">
    <property type="entry name" value="Sig_transdc_resp-reg_receiver"/>
</dbReference>
<keyword evidence="6" id="KW-0805">Transcription regulation</keyword>
<comment type="subcellular location">
    <subcellularLocation>
        <location evidence="1">Cytoplasm</location>
    </subcellularLocation>
</comment>
<reference evidence="13 14" key="1">
    <citation type="journal article" date="2017" name="Genome Announc.">
        <title>Draft Genome Sequence of Romboutsia weinsteinii sp. nov. Strain CCRI-19649(T) Isolated from Surface Water.</title>
        <authorList>
            <person name="Maheux A.F."/>
            <person name="Boudreau D.K."/>
            <person name="Berube E."/>
            <person name="Boissinot M."/>
            <person name="Cantin P."/>
            <person name="Raymond F."/>
            <person name="Corbeil J."/>
            <person name="Omar R.F."/>
            <person name="Bergeron M.G."/>
        </authorList>
    </citation>
    <scope>NUCLEOTIDE SEQUENCE [LARGE SCALE GENOMIC DNA]</scope>
    <source>
        <strain evidence="13 14">CCRI-19649</strain>
    </source>
</reference>
<keyword evidence="3" id="KW-0963">Cytoplasm</keyword>
<dbReference type="SMART" id="SM00342">
    <property type="entry name" value="HTH_ARAC"/>
    <property type="match status" value="1"/>
</dbReference>
<dbReference type="InterPro" id="IPR009057">
    <property type="entry name" value="Homeodomain-like_sf"/>
</dbReference>
<dbReference type="PROSITE" id="PS01124">
    <property type="entry name" value="HTH_ARAC_FAMILY_2"/>
    <property type="match status" value="1"/>
</dbReference>